<keyword evidence="1" id="KW-0472">Membrane</keyword>
<feature type="transmembrane region" description="Helical" evidence="1">
    <location>
        <begin position="112"/>
        <end position="135"/>
    </location>
</feature>
<feature type="transmembrane region" description="Helical" evidence="1">
    <location>
        <begin position="60"/>
        <end position="83"/>
    </location>
</feature>
<keyword evidence="1" id="KW-1133">Transmembrane helix</keyword>
<feature type="transmembrane region" description="Helical" evidence="1">
    <location>
        <begin position="155"/>
        <end position="173"/>
    </location>
</feature>
<name>A0ABS7PD30_9SPHN</name>
<evidence type="ECO:0000313" key="3">
    <source>
        <dbReference type="Proteomes" id="UP000759298"/>
    </source>
</evidence>
<dbReference type="Proteomes" id="UP000759298">
    <property type="component" value="Unassembled WGS sequence"/>
</dbReference>
<proteinExistence type="predicted"/>
<reference evidence="2 3" key="1">
    <citation type="submission" date="2021-07" db="EMBL/GenBank/DDBJ databases">
        <title>Alteriqipengyuania abyssalis NZ-12B nov, sp.nov isolated from deep sea sponge in pacific ocean.</title>
        <authorList>
            <person name="Tareen S."/>
            <person name="Wink J."/>
        </authorList>
    </citation>
    <scope>NUCLEOTIDE SEQUENCE [LARGE SCALE GENOMIC DNA]</scope>
    <source>
        <strain evidence="2 3">NZ-12B</strain>
    </source>
</reference>
<evidence type="ECO:0000313" key="2">
    <source>
        <dbReference type="EMBL" id="MBY8336896.1"/>
    </source>
</evidence>
<keyword evidence="1" id="KW-0812">Transmembrane</keyword>
<keyword evidence="3" id="KW-1185">Reference proteome</keyword>
<accession>A0ABS7PD30</accession>
<organism evidence="2 3">
    <name type="scientific">Alteriqipengyuania abyssalis</name>
    <dbReference type="NCBI Taxonomy" id="2860200"/>
    <lineage>
        <taxon>Bacteria</taxon>
        <taxon>Pseudomonadati</taxon>
        <taxon>Pseudomonadota</taxon>
        <taxon>Alphaproteobacteria</taxon>
        <taxon>Sphingomonadales</taxon>
        <taxon>Erythrobacteraceae</taxon>
        <taxon>Alteriqipengyuania</taxon>
    </lineage>
</organism>
<sequence length="187" mass="20046">MTNALNDPLLLIGKIFCIFLQAVMALGAIALAIAIPVVLFAQGPIQAEIVKELPGVTEQFPGLLIAAIMAIGFAIVAMLFVFFGKLRRIIGTVGEGDPFQPQNATRLSQMGWLMLGTQLVIIPAGVIAMQLAKYADAIEKAGAKDFHMSFDDGGFDMTALLLTVILFILARVFRHGAAMREDLEGTV</sequence>
<gene>
    <name evidence="2" type="ORF">KYN89_07525</name>
</gene>
<feature type="transmembrane region" description="Helical" evidence="1">
    <location>
        <begin position="12"/>
        <end position="40"/>
    </location>
</feature>
<dbReference type="InterPro" id="IPR021354">
    <property type="entry name" value="DUF2975"/>
</dbReference>
<dbReference type="EMBL" id="JAHWXP010000002">
    <property type="protein sequence ID" value="MBY8336896.1"/>
    <property type="molecule type" value="Genomic_DNA"/>
</dbReference>
<comment type="caution">
    <text evidence="2">The sequence shown here is derived from an EMBL/GenBank/DDBJ whole genome shotgun (WGS) entry which is preliminary data.</text>
</comment>
<protein>
    <submittedName>
        <fullName evidence="2">DUF2975 domain-containing protein</fullName>
    </submittedName>
</protein>
<dbReference type="Pfam" id="PF11188">
    <property type="entry name" value="DUF2975"/>
    <property type="match status" value="1"/>
</dbReference>
<evidence type="ECO:0000256" key="1">
    <source>
        <dbReference type="SAM" id="Phobius"/>
    </source>
</evidence>
<dbReference type="RefSeq" id="WP_222824500.1">
    <property type="nucleotide sequence ID" value="NZ_JAHWXP010000002.1"/>
</dbReference>